<evidence type="ECO:0000256" key="11">
    <source>
        <dbReference type="ARBA" id="ARBA00023303"/>
    </source>
</evidence>
<keyword evidence="14" id="KW-1185">Reference proteome</keyword>
<evidence type="ECO:0000256" key="2">
    <source>
        <dbReference type="ARBA" id="ARBA00004651"/>
    </source>
</evidence>
<keyword evidence="11" id="KW-0407">Ion channel</keyword>
<keyword evidence="8 12" id="KW-1133">Transmembrane helix</keyword>
<evidence type="ECO:0000256" key="12">
    <source>
        <dbReference type="SAM" id="Phobius"/>
    </source>
</evidence>
<gene>
    <name evidence="13" type="ORF">ANCCAN_25891</name>
</gene>
<protein>
    <recommendedName>
        <fullName evidence="15">Innexin</fullName>
    </recommendedName>
</protein>
<keyword evidence="6" id="KW-0303">Gap junction</keyword>
<evidence type="ECO:0000313" key="13">
    <source>
        <dbReference type="EMBL" id="RCN28365.1"/>
    </source>
</evidence>
<dbReference type="InterPro" id="IPR000990">
    <property type="entry name" value="Innexin"/>
</dbReference>
<proteinExistence type="predicted"/>
<evidence type="ECO:0000256" key="8">
    <source>
        <dbReference type="ARBA" id="ARBA00022989"/>
    </source>
</evidence>
<dbReference type="GO" id="GO:0005243">
    <property type="term" value="F:gap junction channel activity"/>
    <property type="evidence" value="ECO:0007669"/>
    <property type="project" value="TreeGrafter"/>
</dbReference>
<keyword evidence="3" id="KW-0813">Transport</keyword>
<evidence type="ECO:0000256" key="3">
    <source>
        <dbReference type="ARBA" id="ARBA00022448"/>
    </source>
</evidence>
<dbReference type="GO" id="GO:0005886">
    <property type="term" value="C:plasma membrane"/>
    <property type="evidence" value="ECO:0007669"/>
    <property type="project" value="UniProtKB-SubCell"/>
</dbReference>
<evidence type="ECO:0000256" key="5">
    <source>
        <dbReference type="ARBA" id="ARBA00022692"/>
    </source>
</evidence>
<evidence type="ECO:0000256" key="6">
    <source>
        <dbReference type="ARBA" id="ARBA00022868"/>
    </source>
</evidence>
<dbReference type="Proteomes" id="UP000252519">
    <property type="component" value="Unassembled WGS sequence"/>
</dbReference>
<sequence>MRLSTPLRRNFHKNRENRLKKIADEEKVKKRHRISKGITQCVHRGMYLNCLYLFVKLLYVLQVLGQFLILNSFLSTSYTMWGFGILNDLMHGREWEESGHFPR</sequence>
<comment type="subcellular location">
    <subcellularLocation>
        <location evidence="1">Cell junction</location>
        <location evidence="1">Gap junction</location>
    </subcellularLocation>
    <subcellularLocation>
        <location evidence="2">Cell membrane</location>
        <topology evidence="2">Multi-pass membrane protein</topology>
    </subcellularLocation>
</comment>
<dbReference type="Pfam" id="PF00876">
    <property type="entry name" value="Innexin"/>
    <property type="match status" value="1"/>
</dbReference>
<dbReference type="OrthoDB" id="5867527at2759"/>
<evidence type="ECO:0000256" key="7">
    <source>
        <dbReference type="ARBA" id="ARBA00022949"/>
    </source>
</evidence>
<dbReference type="PANTHER" id="PTHR11893">
    <property type="entry name" value="INNEXIN"/>
    <property type="match status" value="1"/>
</dbReference>
<keyword evidence="10 12" id="KW-0472">Membrane</keyword>
<dbReference type="STRING" id="29170.A0A368FC16"/>
<dbReference type="EMBL" id="JOJR01002686">
    <property type="protein sequence ID" value="RCN28365.1"/>
    <property type="molecule type" value="Genomic_DNA"/>
</dbReference>
<reference evidence="13 14" key="1">
    <citation type="submission" date="2014-10" db="EMBL/GenBank/DDBJ databases">
        <title>Draft genome of the hookworm Ancylostoma caninum.</title>
        <authorList>
            <person name="Mitreva M."/>
        </authorList>
    </citation>
    <scope>NUCLEOTIDE SEQUENCE [LARGE SCALE GENOMIC DNA]</scope>
    <source>
        <strain evidence="13 14">Baltimore</strain>
    </source>
</reference>
<feature type="transmembrane region" description="Helical" evidence="12">
    <location>
        <begin position="41"/>
        <end position="61"/>
    </location>
</feature>
<evidence type="ECO:0008006" key="15">
    <source>
        <dbReference type="Google" id="ProtNLM"/>
    </source>
</evidence>
<organism evidence="13 14">
    <name type="scientific">Ancylostoma caninum</name>
    <name type="common">Dog hookworm</name>
    <dbReference type="NCBI Taxonomy" id="29170"/>
    <lineage>
        <taxon>Eukaryota</taxon>
        <taxon>Metazoa</taxon>
        <taxon>Ecdysozoa</taxon>
        <taxon>Nematoda</taxon>
        <taxon>Chromadorea</taxon>
        <taxon>Rhabditida</taxon>
        <taxon>Rhabditina</taxon>
        <taxon>Rhabditomorpha</taxon>
        <taxon>Strongyloidea</taxon>
        <taxon>Ancylostomatidae</taxon>
        <taxon>Ancylostomatinae</taxon>
        <taxon>Ancylostoma</taxon>
    </lineage>
</organism>
<comment type="caution">
    <text evidence="13">The sequence shown here is derived from an EMBL/GenBank/DDBJ whole genome shotgun (WGS) entry which is preliminary data.</text>
</comment>
<dbReference type="GO" id="GO:0005921">
    <property type="term" value="C:gap junction"/>
    <property type="evidence" value="ECO:0007669"/>
    <property type="project" value="UniProtKB-SubCell"/>
</dbReference>
<name>A0A368FC16_ANCCA</name>
<evidence type="ECO:0000313" key="14">
    <source>
        <dbReference type="Proteomes" id="UP000252519"/>
    </source>
</evidence>
<dbReference type="GO" id="GO:0034220">
    <property type="term" value="P:monoatomic ion transmembrane transport"/>
    <property type="evidence" value="ECO:0007669"/>
    <property type="project" value="UniProtKB-KW"/>
</dbReference>
<keyword evidence="4" id="KW-1003">Cell membrane</keyword>
<evidence type="ECO:0000256" key="9">
    <source>
        <dbReference type="ARBA" id="ARBA00023065"/>
    </source>
</evidence>
<evidence type="ECO:0000256" key="1">
    <source>
        <dbReference type="ARBA" id="ARBA00004610"/>
    </source>
</evidence>
<evidence type="ECO:0000256" key="10">
    <source>
        <dbReference type="ARBA" id="ARBA00023136"/>
    </source>
</evidence>
<dbReference type="PANTHER" id="PTHR11893:SF45">
    <property type="entry name" value="INNEXIN"/>
    <property type="match status" value="1"/>
</dbReference>
<keyword evidence="7" id="KW-0965">Cell junction</keyword>
<dbReference type="AlphaFoldDB" id="A0A368FC16"/>
<accession>A0A368FC16</accession>
<keyword evidence="9" id="KW-0406">Ion transport</keyword>
<keyword evidence="5 12" id="KW-0812">Transmembrane</keyword>
<evidence type="ECO:0000256" key="4">
    <source>
        <dbReference type="ARBA" id="ARBA00022475"/>
    </source>
</evidence>